<name>A0ABU2CRE5_9MICO</name>
<keyword evidence="4" id="KW-1185">Reference proteome</keyword>
<sequence length="483" mass="48984">MTIERMPMEWGLRSGAAVAAVVALFGGYLVADAYDVVPGMLTTAEPWPEPSPFPSAPGAVDGPAPAALLESLPEDAPVPDSVEMQRLVTGLARDKRLGSRVGVVVSDGRTGDVLGSSSPDKLMTPASTQKLFTGVAALSSSMAGETLDTKAVLVDDNTVVLVGGGDMMLSAGEGDPDAVNGRAGLADLARQVAAKVKLTGTTEIRVALDDTLFTGEDIAPTVASPDIAAGYVAPVSSVGINVGLLSDGYTDNGPRASDPGKYAAEVFSAALEAEGLQTAGAVIDESAPDDARVLGQVSSAPLADVVGFAMQYSDNTITEVLGRLVAVDAGLPGSNDGATQAVIASATRLGVDMSGARLRDCSGLADGSYLSSQQLVDLLAIMVDPAHPQLRSEAVGMPIAGLSGTLDSSHGRFTGTNAARGLARAKTGSLPKVRALAGTVVTADDRLLVFSVLADSIPANKTVGATWIYDSFVGDLAAYSVQG</sequence>
<dbReference type="PANTHER" id="PTHR30023">
    <property type="entry name" value="D-ALANYL-D-ALANINE CARBOXYPEPTIDASE"/>
    <property type="match status" value="1"/>
</dbReference>
<dbReference type="SUPFAM" id="SSF56601">
    <property type="entry name" value="beta-lactamase/transpeptidase-like"/>
    <property type="match status" value="1"/>
</dbReference>
<keyword evidence="2 3" id="KW-0378">Hydrolase</keyword>
<dbReference type="EC" id="3.4.21.-" evidence="3"/>
<organism evidence="3 4">
    <name type="scientific">Promicromonospora iranensis</name>
    <dbReference type="NCBI Taxonomy" id="1105144"/>
    <lineage>
        <taxon>Bacteria</taxon>
        <taxon>Bacillati</taxon>
        <taxon>Actinomycetota</taxon>
        <taxon>Actinomycetes</taxon>
        <taxon>Micrococcales</taxon>
        <taxon>Promicromonosporaceae</taxon>
        <taxon>Promicromonospora</taxon>
    </lineage>
</organism>
<dbReference type="NCBIfam" id="TIGR00666">
    <property type="entry name" value="PBP4"/>
    <property type="match status" value="1"/>
</dbReference>
<dbReference type="Proteomes" id="UP001183585">
    <property type="component" value="Unassembled WGS sequence"/>
</dbReference>
<evidence type="ECO:0000256" key="2">
    <source>
        <dbReference type="ARBA" id="ARBA00022801"/>
    </source>
</evidence>
<comment type="similarity">
    <text evidence="1">Belongs to the peptidase S13 family.</text>
</comment>
<evidence type="ECO:0000256" key="1">
    <source>
        <dbReference type="ARBA" id="ARBA00006096"/>
    </source>
</evidence>
<accession>A0ABU2CRE5</accession>
<protein>
    <submittedName>
        <fullName evidence="3">D-alanyl-D-alanine carboxypeptidase/D-alanyl-D-alanine-endopeptidase (Penicillin-binding protein 4)</fullName>
        <ecNumber evidence="3">3.4.16.4</ecNumber>
        <ecNumber evidence="3">3.4.21.-</ecNumber>
    </submittedName>
</protein>
<reference evidence="3 4" key="1">
    <citation type="submission" date="2023-07" db="EMBL/GenBank/DDBJ databases">
        <title>Sequencing the genomes of 1000 actinobacteria strains.</title>
        <authorList>
            <person name="Klenk H.-P."/>
        </authorList>
    </citation>
    <scope>NUCLEOTIDE SEQUENCE [LARGE SCALE GENOMIC DNA]</scope>
    <source>
        <strain evidence="3 4">DSM 45554</strain>
    </source>
</reference>
<evidence type="ECO:0000313" key="4">
    <source>
        <dbReference type="Proteomes" id="UP001183585"/>
    </source>
</evidence>
<evidence type="ECO:0000313" key="3">
    <source>
        <dbReference type="EMBL" id="MDR7383732.1"/>
    </source>
</evidence>
<dbReference type="Pfam" id="PF02113">
    <property type="entry name" value="Peptidase_S13"/>
    <property type="match status" value="2"/>
</dbReference>
<dbReference type="InterPro" id="IPR000667">
    <property type="entry name" value="Peptidase_S13"/>
</dbReference>
<dbReference type="InterPro" id="IPR012338">
    <property type="entry name" value="Beta-lactam/transpept-like"/>
</dbReference>
<gene>
    <name evidence="3" type="ORF">J2S48_003247</name>
</gene>
<keyword evidence="3" id="KW-0645">Protease</keyword>
<dbReference type="EMBL" id="JAVDYE010000001">
    <property type="protein sequence ID" value="MDR7383732.1"/>
    <property type="molecule type" value="Genomic_DNA"/>
</dbReference>
<dbReference type="PRINTS" id="PR00922">
    <property type="entry name" value="DADACBPTASE3"/>
</dbReference>
<keyword evidence="3" id="KW-0121">Carboxypeptidase</keyword>
<dbReference type="GO" id="GO:0009002">
    <property type="term" value="F:serine-type D-Ala-D-Ala carboxypeptidase activity"/>
    <property type="evidence" value="ECO:0007669"/>
    <property type="project" value="UniProtKB-EC"/>
</dbReference>
<comment type="caution">
    <text evidence="3">The sequence shown here is derived from an EMBL/GenBank/DDBJ whole genome shotgun (WGS) entry which is preliminary data.</text>
</comment>
<dbReference type="RefSeq" id="WP_274994949.1">
    <property type="nucleotide sequence ID" value="NZ_JAJQQP010000008.1"/>
</dbReference>
<dbReference type="Gene3D" id="3.40.710.10">
    <property type="entry name" value="DD-peptidase/beta-lactamase superfamily"/>
    <property type="match status" value="2"/>
</dbReference>
<dbReference type="PANTHER" id="PTHR30023:SF0">
    <property type="entry name" value="PENICILLIN-SENSITIVE CARBOXYPEPTIDASE A"/>
    <property type="match status" value="1"/>
</dbReference>
<dbReference type="EC" id="3.4.16.4" evidence="3"/>
<proteinExistence type="inferred from homology"/>